<dbReference type="GO" id="GO:0016763">
    <property type="term" value="F:pentosyltransferase activity"/>
    <property type="evidence" value="ECO:0007669"/>
    <property type="project" value="UniProtKB-ARBA"/>
</dbReference>
<dbReference type="PANTHER" id="PTHR20961">
    <property type="entry name" value="GLYCOSYLTRANSFERASE"/>
    <property type="match status" value="1"/>
</dbReference>
<reference evidence="7 8" key="1">
    <citation type="journal article" date="2013" name="Proc. Natl. Acad. Sci. U.S.A.">
        <title>Fine-scale variation in meiotic recombination in Mimulus inferred from population shotgun sequencing.</title>
        <authorList>
            <person name="Hellsten U."/>
            <person name="Wright K.M."/>
            <person name="Jenkins J."/>
            <person name="Shu S."/>
            <person name="Yuan Y."/>
            <person name="Wessler S.R."/>
            <person name="Schmutz J."/>
            <person name="Willis J.H."/>
            <person name="Rokhsar D.S."/>
        </authorList>
    </citation>
    <scope>NUCLEOTIDE SEQUENCE [LARGE SCALE GENOMIC DNA]</scope>
    <source>
        <strain evidence="8">cv. DUN x IM62</strain>
    </source>
</reference>
<sequence length="421" mass="48463">MASDESIFSRSFSEYELKKLGCVALTICFITTFSFCTILRQPVLKPIYNLSNSRSEVLELNGDIRIHGSSSTIFVASNLLQEDSHSNWTLQPYARKADVFVMQYIKKWSIKHHAAGIFPICHRNFSIPAVVFSTGGYAGNQFHDFTDLLIPLYLTSQPFNRTVLFLITDKRYSWIFKYKEILNKLSKYEVVNIDKKSQVMCFPKLLFGLKSHKEFGINPSEFPYHSINDFRNFLRNTYSLERETIDDYYSSKQRPRMLIVSRNNTRFLKNEGEVGNMARGLGFEVVVREIEQNISLVAKFVNSFDVIMGVHGAGLTNMVFLPDNAVVVEIVPFGLENLAEPYFRIPSKEMKLRYLEYKVSLNESSLLGKYADDSVVYRDPGGLQKKGFLRFRSVYLDNQDVSLDCGRFRDTLLQALEILKN</sequence>
<keyword evidence="3" id="KW-0808">Transferase</keyword>
<dbReference type="GO" id="GO:0000139">
    <property type="term" value="C:Golgi membrane"/>
    <property type="evidence" value="ECO:0007669"/>
    <property type="project" value="UniProtKB-SubCell"/>
</dbReference>
<name>A0A022PXR5_ERYGU</name>
<keyword evidence="5" id="KW-0472">Membrane</keyword>
<keyword evidence="5" id="KW-0812">Transmembrane</keyword>
<dbReference type="GO" id="GO:0016757">
    <property type="term" value="F:glycosyltransferase activity"/>
    <property type="evidence" value="ECO:0000318"/>
    <property type="project" value="GO_Central"/>
</dbReference>
<evidence type="ECO:0000256" key="4">
    <source>
        <dbReference type="ARBA" id="ARBA00023180"/>
    </source>
</evidence>
<evidence type="ECO:0000256" key="3">
    <source>
        <dbReference type="ARBA" id="ARBA00022679"/>
    </source>
</evidence>
<dbReference type="EMBL" id="KI632310">
    <property type="protein sequence ID" value="EYU19005.1"/>
    <property type="molecule type" value="Genomic_DNA"/>
</dbReference>
<dbReference type="Pfam" id="PF04577">
    <property type="entry name" value="Glyco_transf_61"/>
    <property type="match status" value="1"/>
</dbReference>
<organism evidence="7 8">
    <name type="scientific">Erythranthe guttata</name>
    <name type="common">Yellow monkey flower</name>
    <name type="synonym">Mimulus guttatus</name>
    <dbReference type="NCBI Taxonomy" id="4155"/>
    <lineage>
        <taxon>Eukaryota</taxon>
        <taxon>Viridiplantae</taxon>
        <taxon>Streptophyta</taxon>
        <taxon>Embryophyta</taxon>
        <taxon>Tracheophyta</taxon>
        <taxon>Spermatophyta</taxon>
        <taxon>Magnoliopsida</taxon>
        <taxon>eudicotyledons</taxon>
        <taxon>Gunneridae</taxon>
        <taxon>Pentapetalae</taxon>
        <taxon>asterids</taxon>
        <taxon>lamiids</taxon>
        <taxon>Lamiales</taxon>
        <taxon>Phrymaceae</taxon>
        <taxon>Erythranthe</taxon>
    </lineage>
</organism>
<keyword evidence="2" id="KW-0328">Glycosyltransferase</keyword>
<dbReference type="STRING" id="4155.A0A022PXR5"/>
<feature type="transmembrane region" description="Helical" evidence="5">
    <location>
        <begin position="20"/>
        <end position="40"/>
    </location>
</feature>
<keyword evidence="5" id="KW-1133">Transmembrane helix</keyword>
<comment type="subcellular location">
    <subcellularLocation>
        <location evidence="1">Golgi apparatus membrane</location>
        <topology evidence="1">Single-pass type II membrane protein</topology>
    </subcellularLocation>
</comment>
<accession>A0A022PXR5</accession>
<evidence type="ECO:0000256" key="1">
    <source>
        <dbReference type="ARBA" id="ARBA00004323"/>
    </source>
</evidence>
<evidence type="ECO:0000256" key="5">
    <source>
        <dbReference type="SAM" id="Phobius"/>
    </source>
</evidence>
<keyword evidence="8" id="KW-1185">Reference proteome</keyword>
<dbReference type="PANTHER" id="PTHR20961:SF5">
    <property type="entry name" value="GLYCOSYLTRANSFERASE-RELATED"/>
    <property type="match status" value="1"/>
</dbReference>
<evidence type="ECO:0000259" key="6">
    <source>
        <dbReference type="Pfam" id="PF04577"/>
    </source>
</evidence>
<dbReference type="InterPro" id="IPR049625">
    <property type="entry name" value="Glyco_transf_61_cat"/>
</dbReference>
<protein>
    <recommendedName>
        <fullName evidence="6">Glycosyltransferase 61 catalytic domain-containing protein</fullName>
    </recommendedName>
</protein>
<dbReference type="InterPro" id="IPR007657">
    <property type="entry name" value="Glycosyltransferase_61"/>
</dbReference>
<proteinExistence type="predicted"/>
<keyword evidence="4" id="KW-0325">Glycoprotein</keyword>
<evidence type="ECO:0000313" key="7">
    <source>
        <dbReference type="EMBL" id="EYU19005.1"/>
    </source>
</evidence>
<evidence type="ECO:0000313" key="8">
    <source>
        <dbReference type="Proteomes" id="UP000030748"/>
    </source>
</evidence>
<gene>
    <name evidence="7" type="ORF">MIMGU_mgv1a022061mg</name>
</gene>
<dbReference type="Proteomes" id="UP000030748">
    <property type="component" value="Unassembled WGS sequence"/>
</dbReference>
<feature type="domain" description="Glycosyltransferase 61 catalytic" evidence="6">
    <location>
        <begin position="224"/>
        <end position="328"/>
    </location>
</feature>
<dbReference type="AlphaFoldDB" id="A0A022PXR5"/>
<evidence type="ECO:0000256" key="2">
    <source>
        <dbReference type="ARBA" id="ARBA00022676"/>
    </source>
</evidence>
<dbReference type="eggNOG" id="KOG4698">
    <property type="taxonomic scope" value="Eukaryota"/>
</dbReference>